<proteinExistence type="predicted"/>
<dbReference type="Gene3D" id="3.20.20.120">
    <property type="entry name" value="Enolase-like C-terminal domain"/>
    <property type="match status" value="1"/>
</dbReference>
<dbReference type="InterPro" id="IPR029065">
    <property type="entry name" value="Enolase_C-like"/>
</dbReference>
<organism evidence="4 5">
    <name type="scientific">Fructilactobacillus fructivorans</name>
    <dbReference type="NCBI Taxonomy" id="1614"/>
    <lineage>
        <taxon>Bacteria</taxon>
        <taxon>Bacillati</taxon>
        <taxon>Bacillota</taxon>
        <taxon>Bacilli</taxon>
        <taxon>Lactobacillales</taxon>
        <taxon>Lactobacillaceae</taxon>
        <taxon>Fructilactobacillus</taxon>
    </lineage>
</organism>
<dbReference type="SUPFAM" id="SSF51604">
    <property type="entry name" value="Enolase C-terminal domain-like"/>
    <property type="match status" value="1"/>
</dbReference>
<evidence type="ECO:0000256" key="2">
    <source>
        <dbReference type="ARBA" id="ARBA00022842"/>
    </source>
</evidence>
<reference evidence="4 5" key="1">
    <citation type="submission" date="2019-10" db="EMBL/GenBank/DDBJ databases">
        <title>Genome sequencing of Lactobacillus fructivorans.</title>
        <authorList>
            <person name="Kim K."/>
        </authorList>
    </citation>
    <scope>NUCLEOTIDE SEQUENCE [LARGE SCALE GENOMIC DNA]</scope>
    <source>
        <strain evidence="4 5">LF543</strain>
    </source>
</reference>
<dbReference type="EMBL" id="CP045562">
    <property type="protein sequence ID" value="QFX93271.1"/>
    <property type="molecule type" value="Genomic_DNA"/>
</dbReference>
<evidence type="ECO:0000313" key="5">
    <source>
        <dbReference type="Proteomes" id="UP000327194"/>
    </source>
</evidence>
<dbReference type="InterPro" id="IPR013342">
    <property type="entry name" value="Mandelate_racemase_C"/>
</dbReference>
<keyword evidence="2" id="KW-0460">Magnesium</keyword>
<evidence type="ECO:0000313" key="4">
    <source>
        <dbReference type="EMBL" id="QFX93271.1"/>
    </source>
</evidence>
<evidence type="ECO:0000256" key="1">
    <source>
        <dbReference type="ARBA" id="ARBA00022723"/>
    </source>
</evidence>
<dbReference type="RefSeq" id="WP_010022161.1">
    <property type="nucleotide sequence ID" value="NZ_AZDS01000002.1"/>
</dbReference>
<dbReference type="PANTHER" id="PTHR48073">
    <property type="entry name" value="O-SUCCINYLBENZOATE SYNTHASE-RELATED"/>
    <property type="match status" value="1"/>
</dbReference>
<protein>
    <submittedName>
        <fullName evidence="4">Mandelate racemase</fullName>
    </submittedName>
</protein>
<sequence>MMKIQKVKISKLMMPLSKPFITNIRTSTKLQSLIYQIVLEDGSKGYGESAENYKLTGESFKDMVEYSKNIVDMITGMDVRSALSILTNTNQYHSSKYGIEVAMVDAISQSEGKSIDKYLNIGEPMQYLQNDTTISVMNESDTRKATISTIRAGYKCIKYKVSRGTDELNRILNVKDLLGKGVSIRIDPNQAWSRQQAITYIDKLQNSDIKVDFIEQPVNANDLDGMREVKRFSHIPIVADESVFGLEDAEKIINGKYADLINIKLIKCGGPIEAIRIANFAKKRRIRCLFGCTSEVNISLSMAAYLSAGLSNVSFIDLDGLDYVSDTPFSGGMIPSLNGKIYLPKTTGLGININPNSKYLTTIFE</sequence>
<gene>
    <name evidence="4" type="ORF">LF543_06880</name>
</gene>
<feature type="domain" description="Mandelate racemase/muconate lactonizing enzyme C-terminal" evidence="3">
    <location>
        <begin position="139"/>
        <end position="236"/>
    </location>
</feature>
<dbReference type="InterPro" id="IPR036849">
    <property type="entry name" value="Enolase-like_C_sf"/>
</dbReference>
<dbReference type="PANTHER" id="PTHR48073:SF2">
    <property type="entry name" value="O-SUCCINYLBENZOATE SYNTHASE"/>
    <property type="match status" value="1"/>
</dbReference>
<dbReference type="Proteomes" id="UP000327194">
    <property type="component" value="Chromosome"/>
</dbReference>
<dbReference type="Pfam" id="PF13378">
    <property type="entry name" value="MR_MLE_C"/>
    <property type="match status" value="1"/>
</dbReference>
<accession>A0AAE6TWX9</accession>
<evidence type="ECO:0000259" key="3">
    <source>
        <dbReference type="SMART" id="SM00922"/>
    </source>
</evidence>
<dbReference type="SFLD" id="SFLDG00180">
    <property type="entry name" value="muconate_cycloisomerase"/>
    <property type="match status" value="1"/>
</dbReference>
<dbReference type="AlphaFoldDB" id="A0AAE6TWX9"/>
<dbReference type="GO" id="GO:0003824">
    <property type="term" value="F:catalytic activity"/>
    <property type="evidence" value="ECO:0007669"/>
    <property type="project" value="UniProtKB-ARBA"/>
</dbReference>
<dbReference type="InterPro" id="IPR029017">
    <property type="entry name" value="Enolase-like_N"/>
</dbReference>
<dbReference type="SFLD" id="SFLDS00001">
    <property type="entry name" value="Enolase"/>
    <property type="match status" value="1"/>
</dbReference>
<keyword evidence="1" id="KW-0479">Metal-binding</keyword>
<name>A0AAE6TWX9_9LACO</name>
<dbReference type="SUPFAM" id="SSF54826">
    <property type="entry name" value="Enolase N-terminal domain-like"/>
    <property type="match status" value="1"/>
</dbReference>
<dbReference type="Gene3D" id="3.30.390.10">
    <property type="entry name" value="Enolase-like, N-terminal domain"/>
    <property type="match status" value="1"/>
</dbReference>
<dbReference type="SMART" id="SM00922">
    <property type="entry name" value="MR_MLE"/>
    <property type="match status" value="1"/>
</dbReference>
<dbReference type="KEGG" id="lfv:LF543_06880"/>
<dbReference type="GO" id="GO:0046872">
    <property type="term" value="F:metal ion binding"/>
    <property type="evidence" value="ECO:0007669"/>
    <property type="project" value="UniProtKB-KW"/>
</dbReference>